<accession>A0ABS4T450</accession>
<dbReference type="EMBL" id="JAGINX010000001">
    <property type="protein sequence ID" value="MBP2319225.1"/>
    <property type="molecule type" value="Genomic_DNA"/>
</dbReference>
<dbReference type="GO" id="GO:0003677">
    <property type="term" value="F:DNA binding"/>
    <property type="evidence" value="ECO:0007669"/>
    <property type="project" value="UniProtKB-KW"/>
</dbReference>
<comment type="caution">
    <text evidence="2">The sequence shown here is derived from an EMBL/GenBank/DDBJ whole genome shotgun (WGS) entry which is preliminary data.</text>
</comment>
<evidence type="ECO:0000259" key="1">
    <source>
        <dbReference type="PROSITE" id="PS50995"/>
    </source>
</evidence>
<dbReference type="PANTHER" id="PTHR33164">
    <property type="entry name" value="TRANSCRIPTIONAL REGULATOR, MARR FAMILY"/>
    <property type="match status" value="1"/>
</dbReference>
<organism evidence="2 3">
    <name type="scientific">Nesterenkonia lacusekhoensis</name>
    <dbReference type="NCBI Taxonomy" id="150832"/>
    <lineage>
        <taxon>Bacteria</taxon>
        <taxon>Bacillati</taxon>
        <taxon>Actinomycetota</taxon>
        <taxon>Actinomycetes</taxon>
        <taxon>Micrococcales</taxon>
        <taxon>Micrococcaceae</taxon>
        <taxon>Nesterenkonia</taxon>
    </lineage>
</organism>
<sequence length="182" mass="20034">MGDASTPEHPDSSMVDPRVMDPAGELIAHGEVSEEDLDGAVVVLEALGRWHRAERRMSEASRRYMNLGETDMRAIRVALAAQRSGELTTPRRLAEHLGISMPSVTKLLDRLAQGGHIRRAPHPQDRRSTTVEVTEETQRAARESVGRSHAERLRVAAQLSGQERETVIRFLDALAATEGTQG</sequence>
<dbReference type="PANTHER" id="PTHR33164:SF103">
    <property type="entry name" value="REGULATORY PROTEIN MARR"/>
    <property type="match status" value="1"/>
</dbReference>
<keyword evidence="3" id="KW-1185">Reference proteome</keyword>
<reference evidence="2 3" key="1">
    <citation type="submission" date="2021-03" db="EMBL/GenBank/DDBJ databases">
        <title>Sequencing the genomes of 1000 actinobacteria strains.</title>
        <authorList>
            <person name="Klenk H.-P."/>
        </authorList>
    </citation>
    <scope>NUCLEOTIDE SEQUENCE [LARGE SCALE GENOMIC DNA]</scope>
    <source>
        <strain evidence="2 3">DSM 12544</strain>
    </source>
</reference>
<dbReference type="InterPro" id="IPR039422">
    <property type="entry name" value="MarR/SlyA-like"/>
</dbReference>
<dbReference type="SUPFAM" id="SSF46785">
    <property type="entry name" value="Winged helix' DNA-binding domain"/>
    <property type="match status" value="1"/>
</dbReference>
<dbReference type="SMART" id="SM00347">
    <property type="entry name" value="HTH_MARR"/>
    <property type="match status" value="1"/>
</dbReference>
<name>A0ABS4T450_9MICC</name>
<dbReference type="Pfam" id="PF12802">
    <property type="entry name" value="MarR_2"/>
    <property type="match status" value="1"/>
</dbReference>
<evidence type="ECO:0000313" key="2">
    <source>
        <dbReference type="EMBL" id="MBP2319225.1"/>
    </source>
</evidence>
<protein>
    <submittedName>
        <fullName evidence="2">DNA-binding MarR family transcriptional regulator</fullName>
    </submittedName>
</protein>
<evidence type="ECO:0000313" key="3">
    <source>
        <dbReference type="Proteomes" id="UP001519331"/>
    </source>
</evidence>
<dbReference type="RefSeq" id="WP_245324220.1">
    <property type="nucleotide sequence ID" value="NZ_JAGINX010000001.1"/>
</dbReference>
<dbReference type="Gene3D" id="1.10.10.10">
    <property type="entry name" value="Winged helix-like DNA-binding domain superfamily/Winged helix DNA-binding domain"/>
    <property type="match status" value="1"/>
</dbReference>
<dbReference type="PROSITE" id="PS50995">
    <property type="entry name" value="HTH_MARR_2"/>
    <property type="match status" value="1"/>
</dbReference>
<feature type="domain" description="HTH marR-type" evidence="1">
    <location>
        <begin position="40"/>
        <end position="176"/>
    </location>
</feature>
<dbReference type="InterPro" id="IPR000835">
    <property type="entry name" value="HTH_MarR-typ"/>
</dbReference>
<dbReference type="PRINTS" id="PR00598">
    <property type="entry name" value="HTHMARR"/>
</dbReference>
<gene>
    <name evidence="2" type="ORF">JOF45_002244</name>
</gene>
<proteinExistence type="predicted"/>
<dbReference type="InterPro" id="IPR036390">
    <property type="entry name" value="WH_DNA-bd_sf"/>
</dbReference>
<keyword evidence="2" id="KW-0238">DNA-binding</keyword>
<dbReference type="Proteomes" id="UP001519331">
    <property type="component" value="Unassembled WGS sequence"/>
</dbReference>
<dbReference type="InterPro" id="IPR036388">
    <property type="entry name" value="WH-like_DNA-bd_sf"/>
</dbReference>